<dbReference type="PROSITE" id="PS50966">
    <property type="entry name" value="ZF_SWIM"/>
    <property type="match status" value="1"/>
</dbReference>
<protein>
    <recommendedName>
        <fullName evidence="3">SWIM-type domain-containing protein</fullName>
    </recommendedName>
</protein>
<accession>A0A1Y2AZ11</accession>
<dbReference type="InterPro" id="IPR007527">
    <property type="entry name" value="Znf_SWIM"/>
</dbReference>
<dbReference type="GO" id="GO:0008270">
    <property type="term" value="F:zinc ion binding"/>
    <property type="evidence" value="ECO:0007669"/>
    <property type="project" value="UniProtKB-KW"/>
</dbReference>
<evidence type="ECO:0000259" key="3">
    <source>
        <dbReference type="PROSITE" id="PS50966"/>
    </source>
</evidence>
<dbReference type="AlphaFoldDB" id="A0A1Y2AZ11"/>
<gene>
    <name evidence="4" type="ORF">BCR33DRAFT_793715</name>
</gene>
<reference evidence="4 5" key="1">
    <citation type="submission" date="2016-07" db="EMBL/GenBank/DDBJ databases">
        <title>Pervasive Adenine N6-methylation of Active Genes in Fungi.</title>
        <authorList>
            <consortium name="DOE Joint Genome Institute"/>
            <person name="Mondo S.J."/>
            <person name="Dannebaum R.O."/>
            <person name="Kuo R.C."/>
            <person name="Labutti K."/>
            <person name="Haridas S."/>
            <person name="Kuo A."/>
            <person name="Salamov A."/>
            <person name="Ahrendt S.R."/>
            <person name="Lipzen A."/>
            <person name="Sullivan W."/>
            <person name="Andreopoulos W.B."/>
            <person name="Clum A."/>
            <person name="Lindquist E."/>
            <person name="Daum C."/>
            <person name="Ramamoorthy G.K."/>
            <person name="Gryganskyi A."/>
            <person name="Culley D."/>
            <person name="Magnuson J.K."/>
            <person name="James T.Y."/>
            <person name="O'Malley M.A."/>
            <person name="Stajich J.E."/>
            <person name="Spatafora J.W."/>
            <person name="Visel A."/>
            <person name="Grigoriev I.V."/>
        </authorList>
    </citation>
    <scope>NUCLEOTIDE SEQUENCE [LARGE SCALE GENOMIC DNA]</scope>
    <source>
        <strain evidence="4 5">JEL800</strain>
    </source>
</reference>
<evidence type="ECO:0000256" key="1">
    <source>
        <dbReference type="PROSITE-ProRule" id="PRU00325"/>
    </source>
</evidence>
<name>A0A1Y2AZ11_9FUNG</name>
<comment type="caution">
    <text evidence="4">The sequence shown here is derived from an EMBL/GenBank/DDBJ whole genome shotgun (WGS) entry which is preliminary data.</text>
</comment>
<dbReference type="OrthoDB" id="2348750at2759"/>
<sequence>MASIQLETSPEELEYEKTFAYIAETSWTVGILMDACIPNVNNLSTSSINNIRYFPTLASLPVGSKMAKNGLAKDFRLPGNTARTIRLSMEKGKNQYAVVDGYVYSKAEVNQSITFDRLELLRQKCFRFCNYLTAESENSPCPDVASMSFKALKLSSNSFLIESLFTCMGNGWFSSDLNEEVLRIVSAGNSTKVAFIDSHDISMALALIRRFIIDLVLCSRNTNIDVRKYRMLESYNVERLTKIFNIVSSPKTNHPTALQSIELNNQANRQQCFNSSTTLNQGSPALQANMGGLLSSLRNFEIETSGDATNMRKEPSSTLAYATTTLSPKSNQQSINAQPSAASSMRQTYPCTEELLTSKCAPVPSSPASKSAPVPSSPAALSNQATLVGTHLGSNKFKTVEEFVAAVSGIEDESQEVFTEQIVSLFASINMPVIVARTDPDKRVEFRCHRHGSKKPEHTLDPSKYRKSASKKVGCTFGFNATKPKCAATFSLTDYSKVQLSTLLSSENHGHVNHSAFVGNLEARYGESRKIESRDVPIVQALARDNLSTKDIRDAVKAMEKFRAGKDYTGVATYKDFANQVAKIKDLADITTQKLTKPAEGLAYLQSAGFIFEFLVDEDQRILAVFWCSKEEKAQGQRYFRVMSTDTCHGAIHGMKSCTVTGVNNEFLTVVVAHGAFLRLDSATHKWFWLMFLKHIGLLPWVLMSDEDPALVAVMQMPEFVTIYHIYCLFHLGILNLPKNLKPPLGASYKGMSQRWWKARNSVSEVAFEVCWECLIAYVSYSPVSAESREKALAYLKRLYDNRHKWAVAWTGKVATLGTNTSGRTEKYQDCVKEKGSLSLLDHVKHIQELGHEFDLKLSLIDSQSVNRVSSKDFSHIAKRFEPILVLCSKYTSNWFEGQTKMRIMNSYTWDVEYLSKLDIDVLVEDEEHAAIEKAREALDDSDDNGYSPQAAEIRSNHSKLISFRALLESVANQIKQLYKLVYRNKRVVTQYFVLLESGASICTCLSHLTTGVLCEHFFSVQLKEETLALFSLDLIPTQWLKLPYQDDRPLGQWIGLTQTNLEWVPPSVQSDAPTDNIMMSIRDALKTPTSASALRMNSQHQNEEGIAFANFQALATRLFEVSRKKGGLSNVAIVQKQMKAILNDHLDPLDVREPLNPRTAGPADKKRKVNAFEPKKTKSLKKRRTEIPLSSLESTPQKTKTTKK</sequence>
<feature type="region of interest" description="Disordered" evidence="2">
    <location>
        <begin position="1150"/>
        <end position="1205"/>
    </location>
</feature>
<keyword evidence="5" id="KW-1185">Reference proteome</keyword>
<keyword evidence="1" id="KW-0862">Zinc</keyword>
<evidence type="ECO:0000256" key="2">
    <source>
        <dbReference type="SAM" id="MobiDB-lite"/>
    </source>
</evidence>
<keyword evidence="1" id="KW-0863">Zinc-finger</keyword>
<dbReference type="PANTHER" id="PTHR47718">
    <property type="entry name" value="OS01G0519700 PROTEIN"/>
    <property type="match status" value="1"/>
</dbReference>
<evidence type="ECO:0000313" key="4">
    <source>
        <dbReference type="EMBL" id="ORY27726.1"/>
    </source>
</evidence>
<dbReference type="EMBL" id="MCGO01000100">
    <property type="protein sequence ID" value="ORY27726.1"/>
    <property type="molecule type" value="Genomic_DNA"/>
</dbReference>
<feature type="compositionally biased region" description="Polar residues" evidence="2">
    <location>
        <begin position="1192"/>
        <end position="1205"/>
    </location>
</feature>
<proteinExistence type="predicted"/>
<feature type="domain" description="SWIM-type" evidence="3">
    <location>
        <begin position="992"/>
        <end position="1026"/>
    </location>
</feature>
<dbReference type="PANTHER" id="PTHR47718:SF6">
    <property type="entry name" value="PROTEIN FAR1-RELATED SEQUENCE"/>
    <property type="match status" value="1"/>
</dbReference>
<dbReference type="Proteomes" id="UP000193642">
    <property type="component" value="Unassembled WGS sequence"/>
</dbReference>
<organism evidence="4 5">
    <name type="scientific">Rhizoclosmatium globosum</name>
    <dbReference type="NCBI Taxonomy" id="329046"/>
    <lineage>
        <taxon>Eukaryota</taxon>
        <taxon>Fungi</taxon>
        <taxon>Fungi incertae sedis</taxon>
        <taxon>Chytridiomycota</taxon>
        <taxon>Chytridiomycota incertae sedis</taxon>
        <taxon>Chytridiomycetes</taxon>
        <taxon>Chytridiales</taxon>
        <taxon>Chytriomycetaceae</taxon>
        <taxon>Rhizoclosmatium</taxon>
    </lineage>
</organism>
<evidence type="ECO:0000313" key="5">
    <source>
        <dbReference type="Proteomes" id="UP000193642"/>
    </source>
</evidence>
<keyword evidence="1" id="KW-0479">Metal-binding</keyword>